<evidence type="ECO:0000313" key="1">
    <source>
        <dbReference type="EMBL" id="MBS7232470.1"/>
    </source>
</evidence>
<organism evidence="1 2">
    <name type="scientific">Flavobacterium psychroterrae</name>
    <dbReference type="NCBI Taxonomy" id="2133767"/>
    <lineage>
        <taxon>Bacteria</taxon>
        <taxon>Pseudomonadati</taxon>
        <taxon>Bacteroidota</taxon>
        <taxon>Flavobacteriia</taxon>
        <taxon>Flavobacteriales</taxon>
        <taxon>Flavobacteriaceae</taxon>
        <taxon>Flavobacterium</taxon>
    </lineage>
</organism>
<name>A0ABS5PDV0_9FLAO</name>
<evidence type="ECO:0008006" key="3">
    <source>
        <dbReference type="Google" id="ProtNLM"/>
    </source>
</evidence>
<reference evidence="1 2" key="1">
    <citation type="journal article" date="2018" name="Int. J. Syst. Evol. Microbiol.">
        <title>Flavobacterium chryseum sp. nov. and Flavobacterium psychroterrae sp. nov., novel environmental bacteria isolated from Antarctica.</title>
        <authorList>
            <person name="Kralova S."/>
            <person name="Svec P."/>
            <person name="Busse H.J."/>
            <person name="Stankova E."/>
            <person name="Vaczi P."/>
            <person name="Sedlacek I."/>
        </authorList>
    </citation>
    <scope>NUCLEOTIDE SEQUENCE [LARGE SCALE GENOMIC DNA]</scope>
    <source>
        <strain evidence="1 2">CCM 8827</strain>
    </source>
</reference>
<dbReference type="EMBL" id="JAGYVZ010000014">
    <property type="protein sequence ID" value="MBS7232470.1"/>
    <property type="molecule type" value="Genomic_DNA"/>
</dbReference>
<evidence type="ECO:0000313" key="2">
    <source>
        <dbReference type="Proteomes" id="UP000722625"/>
    </source>
</evidence>
<dbReference type="Gene3D" id="3.30.420.10">
    <property type="entry name" value="Ribonuclease H-like superfamily/Ribonuclease H"/>
    <property type="match status" value="1"/>
</dbReference>
<proteinExistence type="predicted"/>
<sequence length="694" mass="80579">METPYEYHDKKLGVKIKYLVYDRFERCFHADSLKLISYNALYKRLNSKNSTETELRRASLGCDALILHSSITQEWKDELAVKFGKPNEEIKKSWFAQHYIADREAYNFYIAYQYGEKVKLDPAVIQKYVFQSSVLNTVLLMKTNRKQYLKTLGCTTVDIWESLSRDVNAFTEVDHKLPTTKSSLRFKVNKYLKEGYAGIISDKYGTQNALKLKEREQEALIDELLAKHTNLDNELVANLYNIVAEKMNWPTVTAQTVGNRKKERNLVIYAGRNGVSALSNNILMQNKRQAPTAPMLYWTLDGWDAELLYQNTSVDKRGYSTTTYHNRLTMVVVLDAFNKYPIGYAIGSHESRELIKEALRNAINHTAELFGERMNPRQLQSDNYQSKVLTPVYQACAHIYTPAKVKNAKSKIIEPYFSHINKTYCRLMDNWSGYNINSGSKNQPNSEMINKISKFFPDEQGCRQQLESIIRAERGKKVDEYVSNWENVPEDLKLTMPNENFLLALGKKSGLTNKLVGSGLNVRIDGVKEVYDSFDLDFRKQGHQDWEILYDSKNIDQVLAVSKDYKHRFLLERKHIQAMALDDRSEADAGQLKRVSDYNKRAIEYITNEREENALLLENLFENTLLSDTLAKHLIVDSRGQHKDQKSRQRLQHKGAKILERQETIIETKANKTWQQEQDDYYNQKTDINKYLQP</sequence>
<dbReference type="RefSeq" id="WP_213302456.1">
    <property type="nucleotide sequence ID" value="NZ_JAGYVZ010000014.1"/>
</dbReference>
<keyword evidence="2" id="KW-1185">Reference proteome</keyword>
<protein>
    <recommendedName>
        <fullName evidence="3">Integrase catalytic domain-containing protein</fullName>
    </recommendedName>
</protein>
<gene>
    <name evidence="1" type="ORF">KHA90_15735</name>
</gene>
<comment type="caution">
    <text evidence="1">The sequence shown here is derived from an EMBL/GenBank/DDBJ whole genome shotgun (WGS) entry which is preliminary data.</text>
</comment>
<accession>A0ABS5PDV0</accession>
<dbReference type="Proteomes" id="UP000722625">
    <property type="component" value="Unassembled WGS sequence"/>
</dbReference>
<dbReference type="InterPro" id="IPR036397">
    <property type="entry name" value="RNaseH_sf"/>
</dbReference>